<dbReference type="GO" id="GO:0003677">
    <property type="term" value="F:DNA binding"/>
    <property type="evidence" value="ECO:0007669"/>
    <property type="project" value="InterPro"/>
</dbReference>
<dbReference type="InterPro" id="IPR014327">
    <property type="entry name" value="RNA_pol_sigma70_bacteroid"/>
</dbReference>
<dbReference type="InterPro" id="IPR039425">
    <property type="entry name" value="RNA_pol_sigma-70-like"/>
</dbReference>
<keyword evidence="3" id="KW-0731">Sigma factor</keyword>
<dbReference type="Pfam" id="PF04542">
    <property type="entry name" value="Sigma70_r2"/>
    <property type="match status" value="1"/>
</dbReference>
<dbReference type="Gene3D" id="1.10.10.10">
    <property type="entry name" value="Winged helix-like DNA-binding domain superfamily/Winged helix DNA-binding domain"/>
    <property type="match status" value="1"/>
</dbReference>
<evidence type="ECO:0000256" key="1">
    <source>
        <dbReference type="ARBA" id="ARBA00010641"/>
    </source>
</evidence>
<keyword evidence="4" id="KW-0804">Transcription</keyword>
<dbReference type="SUPFAM" id="SSF88946">
    <property type="entry name" value="Sigma2 domain of RNA polymerase sigma factors"/>
    <property type="match status" value="1"/>
</dbReference>
<dbReference type="NCBIfam" id="TIGR02985">
    <property type="entry name" value="Sig70_bacteroi1"/>
    <property type="match status" value="1"/>
</dbReference>
<proteinExistence type="inferred from homology"/>
<feature type="domain" description="RNA polymerase sigma-70 region 2" evidence="5">
    <location>
        <begin position="25"/>
        <end position="90"/>
    </location>
</feature>
<evidence type="ECO:0000313" key="8">
    <source>
        <dbReference type="Proteomes" id="UP000326921"/>
    </source>
</evidence>
<dbReference type="InterPro" id="IPR013325">
    <property type="entry name" value="RNA_pol_sigma_r2"/>
</dbReference>
<feature type="domain" description="RNA polymerase sigma factor 70 region 4 type 2" evidence="6">
    <location>
        <begin position="122"/>
        <end position="172"/>
    </location>
</feature>
<dbReference type="EMBL" id="CP045652">
    <property type="protein sequence ID" value="QGA25579.1"/>
    <property type="molecule type" value="Genomic_DNA"/>
</dbReference>
<dbReference type="SUPFAM" id="SSF88659">
    <property type="entry name" value="Sigma3 and sigma4 domains of RNA polymerase sigma factors"/>
    <property type="match status" value="1"/>
</dbReference>
<keyword evidence="8" id="KW-1185">Reference proteome</keyword>
<dbReference type="PANTHER" id="PTHR43133">
    <property type="entry name" value="RNA POLYMERASE ECF-TYPE SIGMA FACTO"/>
    <property type="match status" value="1"/>
</dbReference>
<dbReference type="GO" id="GO:0016987">
    <property type="term" value="F:sigma factor activity"/>
    <property type="evidence" value="ECO:0007669"/>
    <property type="project" value="UniProtKB-KW"/>
</dbReference>
<protein>
    <submittedName>
        <fullName evidence="7">RNA polymerase sigma-70 factor</fullName>
    </submittedName>
</protein>
<dbReference type="Gene3D" id="1.10.1740.10">
    <property type="match status" value="1"/>
</dbReference>
<dbReference type="InterPro" id="IPR007627">
    <property type="entry name" value="RNA_pol_sigma70_r2"/>
</dbReference>
<gene>
    <name evidence="7" type="ORF">GFH32_04270</name>
</gene>
<dbReference type="Proteomes" id="UP000326921">
    <property type="component" value="Chromosome"/>
</dbReference>
<dbReference type="PANTHER" id="PTHR43133:SF46">
    <property type="entry name" value="RNA POLYMERASE SIGMA-70 FACTOR ECF SUBFAMILY"/>
    <property type="match status" value="1"/>
</dbReference>
<evidence type="ECO:0000259" key="5">
    <source>
        <dbReference type="Pfam" id="PF04542"/>
    </source>
</evidence>
<dbReference type="NCBIfam" id="TIGR02937">
    <property type="entry name" value="sigma70-ECF"/>
    <property type="match status" value="1"/>
</dbReference>
<accession>A0A5Q0Q8Y2</accession>
<evidence type="ECO:0000256" key="4">
    <source>
        <dbReference type="ARBA" id="ARBA00023163"/>
    </source>
</evidence>
<evidence type="ECO:0000256" key="3">
    <source>
        <dbReference type="ARBA" id="ARBA00023082"/>
    </source>
</evidence>
<dbReference type="AlphaFoldDB" id="A0A5Q0Q8Y2"/>
<name>A0A5Q0Q8Y2_9SPHI</name>
<dbReference type="GO" id="GO:0006352">
    <property type="term" value="P:DNA-templated transcription initiation"/>
    <property type="evidence" value="ECO:0007669"/>
    <property type="project" value="InterPro"/>
</dbReference>
<dbReference type="CDD" id="cd06171">
    <property type="entry name" value="Sigma70_r4"/>
    <property type="match status" value="1"/>
</dbReference>
<dbReference type="Pfam" id="PF08281">
    <property type="entry name" value="Sigma70_r4_2"/>
    <property type="match status" value="1"/>
</dbReference>
<comment type="similarity">
    <text evidence="1">Belongs to the sigma-70 factor family. ECF subfamily.</text>
</comment>
<dbReference type="InterPro" id="IPR036388">
    <property type="entry name" value="WH-like_DNA-bd_sf"/>
</dbReference>
<evidence type="ECO:0000313" key="7">
    <source>
        <dbReference type="EMBL" id="QGA25579.1"/>
    </source>
</evidence>
<evidence type="ECO:0000259" key="6">
    <source>
        <dbReference type="Pfam" id="PF08281"/>
    </source>
</evidence>
<dbReference type="InterPro" id="IPR013249">
    <property type="entry name" value="RNA_pol_sigma70_r4_t2"/>
</dbReference>
<keyword evidence="2" id="KW-0805">Transcription regulation</keyword>
<organism evidence="7 8">
    <name type="scientific">Sphingobacterium zhuxiongii</name>
    <dbReference type="NCBI Taxonomy" id="2662364"/>
    <lineage>
        <taxon>Bacteria</taxon>
        <taxon>Pseudomonadati</taxon>
        <taxon>Bacteroidota</taxon>
        <taxon>Sphingobacteriia</taxon>
        <taxon>Sphingobacteriales</taxon>
        <taxon>Sphingobacteriaceae</taxon>
        <taxon>Sphingobacterium</taxon>
    </lineage>
</organism>
<dbReference type="KEGG" id="sphe:GFH32_04270"/>
<evidence type="ECO:0000256" key="2">
    <source>
        <dbReference type="ARBA" id="ARBA00023015"/>
    </source>
</evidence>
<sequence length="191" mass="22927">MIDDFTEKLLLNKLTESSEDAYEMLFHHYYKALIAYCKQFVEKPDAEEIVQELWLYIWKNREDLNIQSTFKGYLFISCKNRCLTLIRNQSSKASSFYQLSLLAEFSQDSTDFYFEKELEEIVKKSIDRLPEKFKEAFTLNRYEDLTYKEIAEKLGVSSKTVDYRIQMALKLLRKDLKKYLKIVLMFYPNLM</sequence>
<reference evidence="7 8" key="1">
    <citation type="submission" date="2019-10" db="EMBL/GenBank/DDBJ databases">
        <authorList>
            <person name="Dong K."/>
        </authorList>
    </citation>
    <scope>NUCLEOTIDE SEQUENCE [LARGE SCALE GENOMIC DNA]</scope>
    <source>
        <strain evidence="8">dk4302</strain>
    </source>
</reference>
<dbReference type="InterPro" id="IPR014284">
    <property type="entry name" value="RNA_pol_sigma-70_dom"/>
</dbReference>
<dbReference type="InterPro" id="IPR013324">
    <property type="entry name" value="RNA_pol_sigma_r3/r4-like"/>
</dbReference>
<dbReference type="RefSeq" id="WP_153509899.1">
    <property type="nucleotide sequence ID" value="NZ_CP045652.1"/>
</dbReference>